<dbReference type="Proteomes" id="UP000789342">
    <property type="component" value="Unassembled WGS sequence"/>
</dbReference>
<dbReference type="EMBL" id="CAJVPV010005088">
    <property type="protein sequence ID" value="CAG8584560.1"/>
    <property type="molecule type" value="Genomic_DNA"/>
</dbReference>
<name>A0A9N9C2H7_9GLOM</name>
<evidence type="ECO:0000313" key="1">
    <source>
        <dbReference type="EMBL" id="CAG8584560.1"/>
    </source>
</evidence>
<evidence type="ECO:0000313" key="2">
    <source>
        <dbReference type="Proteomes" id="UP000789342"/>
    </source>
</evidence>
<reference evidence="1" key="1">
    <citation type="submission" date="2021-06" db="EMBL/GenBank/DDBJ databases">
        <authorList>
            <person name="Kallberg Y."/>
            <person name="Tangrot J."/>
            <person name="Rosling A."/>
        </authorList>
    </citation>
    <scope>NUCLEOTIDE SEQUENCE</scope>
    <source>
        <strain evidence="1">CL551</strain>
    </source>
</reference>
<feature type="non-terminal residue" evidence="1">
    <location>
        <position position="149"/>
    </location>
</feature>
<keyword evidence="2" id="KW-1185">Reference proteome</keyword>
<dbReference type="AlphaFoldDB" id="A0A9N9C2H7"/>
<protein>
    <submittedName>
        <fullName evidence="1">6526_t:CDS:1</fullName>
    </submittedName>
</protein>
<sequence length="149" mass="16920">MKPIIKVSQRYKSHWRSGVSRVLIMMLVNNLNTGLDVAVISVSCLTITTQPDLTSNFSPLDLWVCSVMVNTSQVKSQDTSSTPCYLRVLSQFSKKPTPVPLIPRRHLVFPRRQELNSQRPTADGMERAVILNTLVELWHASHWSLCYNP</sequence>
<comment type="caution">
    <text evidence="1">The sequence shown here is derived from an EMBL/GenBank/DDBJ whole genome shotgun (WGS) entry which is preliminary data.</text>
</comment>
<gene>
    <name evidence="1" type="ORF">AMORRO_LOCUS7063</name>
</gene>
<organism evidence="1 2">
    <name type="scientific">Acaulospora morrowiae</name>
    <dbReference type="NCBI Taxonomy" id="94023"/>
    <lineage>
        <taxon>Eukaryota</taxon>
        <taxon>Fungi</taxon>
        <taxon>Fungi incertae sedis</taxon>
        <taxon>Mucoromycota</taxon>
        <taxon>Glomeromycotina</taxon>
        <taxon>Glomeromycetes</taxon>
        <taxon>Diversisporales</taxon>
        <taxon>Acaulosporaceae</taxon>
        <taxon>Acaulospora</taxon>
    </lineage>
</organism>
<accession>A0A9N9C2H7</accession>
<proteinExistence type="predicted"/>